<dbReference type="Proteomes" id="UP000011586">
    <property type="component" value="Unassembled WGS sequence"/>
</dbReference>
<evidence type="ECO:0000256" key="1">
    <source>
        <dbReference type="SAM" id="Phobius"/>
    </source>
</evidence>
<accession>M0DUH0</accession>
<evidence type="ECO:0000313" key="3">
    <source>
        <dbReference type="EMBL" id="ELZ39136.1"/>
    </source>
</evidence>
<name>M0DUH0_9EURY</name>
<feature type="transmembrane region" description="Helical" evidence="1">
    <location>
        <begin position="89"/>
        <end position="116"/>
    </location>
</feature>
<proteinExistence type="predicted"/>
<comment type="caution">
    <text evidence="3">The sequence shown here is derived from an EMBL/GenBank/DDBJ whole genome shotgun (WGS) entry which is preliminary data.</text>
</comment>
<feature type="domain" description="DUF7847" evidence="2">
    <location>
        <begin position="45"/>
        <end position="318"/>
    </location>
</feature>
<reference evidence="3 4" key="1">
    <citation type="journal article" date="2014" name="PLoS Genet.">
        <title>Phylogenetically driven sequencing of extremely halophilic archaea reveals strategies for static and dynamic osmo-response.</title>
        <authorList>
            <person name="Becker E.A."/>
            <person name="Seitzer P.M."/>
            <person name="Tritt A."/>
            <person name="Larsen D."/>
            <person name="Krusor M."/>
            <person name="Yao A.I."/>
            <person name="Wu D."/>
            <person name="Madern D."/>
            <person name="Eisen J.A."/>
            <person name="Darling A.E."/>
            <person name="Facciotti M.T."/>
        </authorList>
    </citation>
    <scope>NUCLEOTIDE SEQUENCE [LARGE SCALE GENOMIC DNA]</scope>
    <source>
        <strain evidence="3 4">DSM 19288</strain>
    </source>
</reference>
<keyword evidence="1" id="KW-0472">Membrane</keyword>
<feature type="transmembrane region" description="Helical" evidence="1">
    <location>
        <begin position="238"/>
        <end position="266"/>
    </location>
</feature>
<dbReference type="STRING" id="1227465.C463_17508"/>
<keyword evidence="1" id="KW-0812">Transmembrane</keyword>
<feature type="transmembrane region" description="Helical" evidence="1">
    <location>
        <begin position="184"/>
        <end position="205"/>
    </location>
</feature>
<feature type="transmembrane region" description="Helical" evidence="1">
    <location>
        <begin position="137"/>
        <end position="164"/>
    </location>
</feature>
<evidence type="ECO:0000313" key="4">
    <source>
        <dbReference type="Proteomes" id="UP000011586"/>
    </source>
</evidence>
<gene>
    <name evidence="3" type="ORF">C463_17508</name>
</gene>
<feature type="transmembrane region" description="Helical" evidence="1">
    <location>
        <begin position="286"/>
        <end position="315"/>
    </location>
</feature>
<organism evidence="3 4">
    <name type="scientific">Halorubrum californiense DSM 19288</name>
    <dbReference type="NCBI Taxonomy" id="1227465"/>
    <lineage>
        <taxon>Archaea</taxon>
        <taxon>Methanobacteriati</taxon>
        <taxon>Methanobacteriota</taxon>
        <taxon>Stenosarchaea group</taxon>
        <taxon>Halobacteria</taxon>
        <taxon>Halobacteriales</taxon>
        <taxon>Haloferacaceae</taxon>
        <taxon>Halorubrum</taxon>
    </lineage>
</organism>
<evidence type="ECO:0000259" key="2">
    <source>
        <dbReference type="Pfam" id="PF25231"/>
    </source>
</evidence>
<dbReference type="InterPro" id="IPR057169">
    <property type="entry name" value="DUF7847"/>
</dbReference>
<dbReference type="Pfam" id="PF25231">
    <property type="entry name" value="DUF7847"/>
    <property type="match status" value="1"/>
</dbReference>
<feature type="transmembrane region" description="Helical" evidence="1">
    <location>
        <begin position="58"/>
        <end position="77"/>
    </location>
</feature>
<dbReference type="PATRIC" id="fig|1227465.4.peg.3382"/>
<keyword evidence="4" id="KW-1185">Reference proteome</keyword>
<dbReference type="AlphaFoldDB" id="M0DUH0"/>
<sequence>MVGAARTSVEVRQTSIGVSRTSIGVSRTTGASWGFYRGPWEPPHMPALRSIRPAAGAVARNPSLVVVSALFALAQLPDLLVGPAAGPELSAAVSASTFGVLILVAPFFQGGLLAMADEALDEPTRTGTLVAGGKEHYLPLLVAYLALLGVSLAFGFLAFFGAILGVAGSVASEPAGFVTVPAEAVTPLAAVAIIVVGLFAAYLLVTFFIQFYAHAIVVDGAELVAAFRRSVRVVRSNLGAALLYTVLLTAGAAAFGLLVGVASLALSPPPAVENVPAWVPTVEVGTLGAVGIGAGVIAVTGVLGALWATYSVAFYRALSERTPARGRQV</sequence>
<dbReference type="EMBL" id="AOJK01000082">
    <property type="protein sequence ID" value="ELZ39136.1"/>
    <property type="molecule type" value="Genomic_DNA"/>
</dbReference>
<protein>
    <recommendedName>
        <fullName evidence="2">DUF7847 domain-containing protein</fullName>
    </recommendedName>
</protein>
<keyword evidence="1" id="KW-1133">Transmembrane helix</keyword>